<feature type="transmembrane region" description="Helical" evidence="1">
    <location>
        <begin position="141"/>
        <end position="159"/>
    </location>
</feature>
<feature type="transmembrane region" description="Helical" evidence="1">
    <location>
        <begin position="53"/>
        <end position="72"/>
    </location>
</feature>
<sequence length="431" mass="48266">MMRTFMSHPTLSANWSGEYEEKSAEWFELFLDLIVVAACSNVTEKLKEDLTPYGLVHFVVLTSMYTSSWTLYTSFHARFNEKSLLHYLWLYVWFAGLGGMVLAGEPSTAFTIGLILIRIAQLLMYTTVYVLLPQSRCTTKVDMVFVVFSVVTLCTTFVFPEAWTVPLYAGVLVWEGIVRFVAAAQGWLQTKDSIRIPLNIDHFNERVGCMVMVALGEAVVSTIINFKDPSLLTARFFFMMQLGLLVIFTMAMFYFAIQPPREFHAMRRSVYAGITFSWLHLCLYPTLLVIGVSLKLITDAVVADERLESTQMWWLFGSLSAALTNMLCIRLAHYGGRHPAPTDPDCVKTIKYTWWVVAGVAPVVPLVLGAGLQGFFGDTVDPIYALLVAATFNVSFVILETAVMNKLVKLGHGKLGGNNEHTPLVKSVESH</sequence>
<dbReference type="Pfam" id="PF06772">
    <property type="entry name" value="LtrA"/>
    <property type="match status" value="1"/>
</dbReference>
<keyword evidence="1" id="KW-1133">Transmembrane helix</keyword>
<dbReference type="InterPro" id="IPR010640">
    <property type="entry name" value="Low_temperature_requirement_A"/>
</dbReference>
<feature type="transmembrane region" description="Helical" evidence="1">
    <location>
        <begin position="269"/>
        <end position="292"/>
    </location>
</feature>
<evidence type="ECO:0000256" key="1">
    <source>
        <dbReference type="SAM" id="Phobius"/>
    </source>
</evidence>
<dbReference type="GeneID" id="20083456"/>
<dbReference type="OrthoDB" id="191995at2759"/>
<dbReference type="RefSeq" id="XP_008869683.1">
    <property type="nucleotide sequence ID" value="XM_008871461.1"/>
</dbReference>
<keyword evidence="1" id="KW-0812">Transmembrane</keyword>
<keyword evidence="1" id="KW-0472">Membrane</keyword>
<accession>A0A024U6J8</accession>
<feature type="transmembrane region" description="Helical" evidence="1">
    <location>
        <begin position="382"/>
        <end position="404"/>
    </location>
</feature>
<organism evidence="2">
    <name type="scientific">Aphanomyces invadans</name>
    <dbReference type="NCBI Taxonomy" id="157072"/>
    <lineage>
        <taxon>Eukaryota</taxon>
        <taxon>Sar</taxon>
        <taxon>Stramenopiles</taxon>
        <taxon>Oomycota</taxon>
        <taxon>Saprolegniomycetes</taxon>
        <taxon>Saprolegniales</taxon>
        <taxon>Verrucalvaceae</taxon>
        <taxon>Aphanomyces</taxon>
    </lineage>
</organism>
<reference evidence="2" key="1">
    <citation type="submission" date="2013-12" db="EMBL/GenBank/DDBJ databases">
        <title>The Genome Sequence of Aphanomyces invadans NJM9701.</title>
        <authorList>
            <consortium name="The Broad Institute Genomics Platform"/>
            <person name="Russ C."/>
            <person name="Tyler B."/>
            <person name="van West P."/>
            <person name="Dieguez-Uribeondo J."/>
            <person name="Young S.K."/>
            <person name="Zeng Q."/>
            <person name="Gargeya S."/>
            <person name="Fitzgerald M."/>
            <person name="Abouelleil A."/>
            <person name="Alvarado L."/>
            <person name="Chapman S.B."/>
            <person name="Gainer-Dewar J."/>
            <person name="Goldberg J."/>
            <person name="Griggs A."/>
            <person name="Gujja S."/>
            <person name="Hansen M."/>
            <person name="Howarth C."/>
            <person name="Imamovic A."/>
            <person name="Ireland A."/>
            <person name="Larimer J."/>
            <person name="McCowan C."/>
            <person name="Murphy C."/>
            <person name="Pearson M."/>
            <person name="Poon T.W."/>
            <person name="Priest M."/>
            <person name="Roberts A."/>
            <person name="Saif S."/>
            <person name="Shea T."/>
            <person name="Sykes S."/>
            <person name="Wortman J."/>
            <person name="Nusbaum C."/>
            <person name="Birren B."/>
        </authorList>
    </citation>
    <scope>NUCLEOTIDE SEQUENCE [LARGE SCALE GENOMIC DNA]</scope>
    <source>
        <strain evidence="2">NJM9701</strain>
    </source>
</reference>
<protein>
    <submittedName>
        <fullName evidence="2">Uncharacterized protein</fullName>
    </submittedName>
</protein>
<dbReference type="PANTHER" id="PTHR36840">
    <property type="entry name" value="BLL5714 PROTEIN"/>
    <property type="match status" value="1"/>
</dbReference>
<name>A0A024U6J8_9STRA</name>
<feature type="transmembrane region" description="Helical" evidence="1">
    <location>
        <begin position="84"/>
        <end position="103"/>
    </location>
</feature>
<feature type="transmembrane region" description="Helical" evidence="1">
    <location>
        <begin position="109"/>
        <end position="132"/>
    </location>
</feature>
<evidence type="ECO:0000313" key="2">
    <source>
        <dbReference type="EMBL" id="ETW01835.1"/>
    </source>
</evidence>
<feature type="transmembrane region" description="Helical" evidence="1">
    <location>
        <begin position="312"/>
        <end position="332"/>
    </location>
</feature>
<dbReference type="AlphaFoldDB" id="A0A024U6J8"/>
<gene>
    <name evidence="2" type="ORF">H310_06406</name>
</gene>
<dbReference type="VEuPathDB" id="FungiDB:H310_06406"/>
<feature type="transmembrane region" description="Helical" evidence="1">
    <location>
        <begin position="352"/>
        <end position="376"/>
    </location>
</feature>
<dbReference type="PANTHER" id="PTHR36840:SF1">
    <property type="entry name" value="BLL5714 PROTEIN"/>
    <property type="match status" value="1"/>
</dbReference>
<proteinExistence type="predicted"/>
<dbReference type="EMBL" id="KI913962">
    <property type="protein sequence ID" value="ETW01835.1"/>
    <property type="molecule type" value="Genomic_DNA"/>
</dbReference>
<dbReference type="STRING" id="157072.A0A024U6J8"/>
<feature type="transmembrane region" description="Helical" evidence="1">
    <location>
        <begin position="236"/>
        <end position="257"/>
    </location>
</feature>